<accession>A0A3M9YJW6</accession>
<sequence length="111" mass="12059">MHLQSTLAFLLTLAVATPALAQCRGAMTKTEIKCLSETTNGKCDESRLTSSLDEFCSRTLTILVQLLHAVLKSHHAPLLSQRQGLESLHYLLAVSGGTFASVPAPHYVHIF</sequence>
<keyword evidence="1" id="KW-0732">Signal</keyword>
<evidence type="ECO:0000256" key="1">
    <source>
        <dbReference type="SAM" id="SignalP"/>
    </source>
</evidence>
<name>A0A3M9YJW6_9PEZI</name>
<reference evidence="2 3" key="1">
    <citation type="submission" date="2018-10" db="EMBL/GenBank/DDBJ databases">
        <title>Genome sequence of Verticillium nonalfalfae VnAa140.</title>
        <authorList>
            <person name="Stajich J.E."/>
            <person name="Kasson M.T."/>
        </authorList>
    </citation>
    <scope>NUCLEOTIDE SEQUENCE [LARGE SCALE GENOMIC DNA]</scope>
    <source>
        <strain evidence="2 3">VnAa140</strain>
    </source>
</reference>
<keyword evidence="3" id="KW-1185">Reference proteome</keyword>
<comment type="caution">
    <text evidence="2">The sequence shown here is derived from an EMBL/GenBank/DDBJ whole genome shotgun (WGS) entry which is preliminary data.</text>
</comment>
<organism evidence="2 3">
    <name type="scientific">Verticillium nonalfalfae</name>
    <dbReference type="NCBI Taxonomy" id="1051616"/>
    <lineage>
        <taxon>Eukaryota</taxon>
        <taxon>Fungi</taxon>
        <taxon>Dikarya</taxon>
        <taxon>Ascomycota</taxon>
        <taxon>Pezizomycotina</taxon>
        <taxon>Sordariomycetes</taxon>
        <taxon>Hypocreomycetidae</taxon>
        <taxon>Glomerellales</taxon>
        <taxon>Plectosphaerellaceae</taxon>
        <taxon>Verticillium</taxon>
    </lineage>
</organism>
<evidence type="ECO:0008006" key="4">
    <source>
        <dbReference type="Google" id="ProtNLM"/>
    </source>
</evidence>
<dbReference type="Proteomes" id="UP000267145">
    <property type="component" value="Unassembled WGS sequence"/>
</dbReference>
<evidence type="ECO:0000313" key="2">
    <source>
        <dbReference type="EMBL" id="RNJ60381.1"/>
    </source>
</evidence>
<gene>
    <name evidence="2" type="ORF">D7B24_008072</name>
</gene>
<dbReference type="AlphaFoldDB" id="A0A3M9YJW6"/>
<dbReference type="GeneID" id="39611761"/>
<protein>
    <recommendedName>
        <fullName evidence="4">Secreted protein</fullName>
    </recommendedName>
</protein>
<evidence type="ECO:0000313" key="3">
    <source>
        <dbReference type="Proteomes" id="UP000267145"/>
    </source>
</evidence>
<feature type="signal peptide" evidence="1">
    <location>
        <begin position="1"/>
        <end position="21"/>
    </location>
</feature>
<feature type="chain" id="PRO_5018129120" description="Secreted protein" evidence="1">
    <location>
        <begin position="22"/>
        <end position="111"/>
    </location>
</feature>
<dbReference type="RefSeq" id="XP_028498539.1">
    <property type="nucleotide sequence ID" value="XM_028642167.1"/>
</dbReference>
<proteinExistence type="predicted"/>
<dbReference type="EMBL" id="RBVV01000007">
    <property type="protein sequence ID" value="RNJ60381.1"/>
    <property type="molecule type" value="Genomic_DNA"/>
</dbReference>